<dbReference type="RefSeq" id="WP_146787795.1">
    <property type="nucleotide sequence ID" value="NZ_BAABIO010000003.1"/>
</dbReference>
<reference evidence="1 2" key="1">
    <citation type="journal article" date="2015" name="Int. J. Syst. Evol. Microbiol.">
        <title>Flavisolibacter ginsenosidimutans sp. nov., with ginsenoside-converting activity isolated from soil used for cultivating ginseng.</title>
        <authorList>
            <person name="Zhao Y."/>
            <person name="Liu Q."/>
            <person name="Kang M.S."/>
            <person name="Jin F."/>
            <person name="Yu H."/>
            <person name="Im W.T."/>
        </authorList>
    </citation>
    <scope>NUCLEOTIDE SEQUENCE [LARGE SCALE GENOMIC DNA]</scope>
    <source>
        <strain evidence="1 2">Gsoil 636</strain>
    </source>
</reference>
<protein>
    <submittedName>
        <fullName evidence="1">Uncharacterized protein</fullName>
    </submittedName>
</protein>
<name>A0A5B8UJA5_9BACT</name>
<dbReference type="OrthoDB" id="1494546at2"/>
<dbReference type="KEGG" id="fgg:FSB75_12330"/>
<sequence length="96" mass="10846">MSKKLFVSTDGVTKSQLMEVMKFHLNNFNDEGVTINNDTIHNSVLSDSDGVTSQTSSKNIYKGIIRWTMNANGHEDKPWPLKWMEQSVDELSTAII</sequence>
<accession>A0A5B8UJA5</accession>
<proteinExistence type="predicted"/>
<gene>
    <name evidence="1" type="ORF">FSB75_12330</name>
</gene>
<evidence type="ECO:0000313" key="1">
    <source>
        <dbReference type="EMBL" id="QEC56648.1"/>
    </source>
</evidence>
<organism evidence="1 2">
    <name type="scientific">Flavisolibacter ginsenosidimutans</name>
    <dbReference type="NCBI Taxonomy" id="661481"/>
    <lineage>
        <taxon>Bacteria</taxon>
        <taxon>Pseudomonadati</taxon>
        <taxon>Bacteroidota</taxon>
        <taxon>Chitinophagia</taxon>
        <taxon>Chitinophagales</taxon>
        <taxon>Chitinophagaceae</taxon>
        <taxon>Flavisolibacter</taxon>
    </lineage>
</organism>
<dbReference type="Proteomes" id="UP000321204">
    <property type="component" value="Chromosome"/>
</dbReference>
<dbReference type="EMBL" id="CP042433">
    <property type="protein sequence ID" value="QEC56648.1"/>
    <property type="molecule type" value="Genomic_DNA"/>
</dbReference>
<evidence type="ECO:0000313" key="2">
    <source>
        <dbReference type="Proteomes" id="UP000321204"/>
    </source>
</evidence>
<dbReference type="AlphaFoldDB" id="A0A5B8UJA5"/>
<keyword evidence="2" id="KW-1185">Reference proteome</keyword>